<evidence type="ECO:0000313" key="2">
    <source>
        <dbReference type="EnsemblMetazoa" id="Aqu2.1.37371_001"/>
    </source>
</evidence>
<dbReference type="AlphaFoldDB" id="A0A1X7VBG9"/>
<feature type="compositionally biased region" description="Basic and acidic residues" evidence="1">
    <location>
        <begin position="31"/>
        <end position="46"/>
    </location>
</feature>
<organism evidence="2">
    <name type="scientific">Amphimedon queenslandica</name>
    <name type="common">Sponge</name>
    <dbReference type="NCBI Taxonomy" id="400682"/>
    <lineage>
        <taxon>Eukaryota</taxon>
        <taxon>Metazoa</taxon>
        <taxon>Porifera</taxon>
        <taxon>Demospongiae</taxon>
        <taxon>Heteroscleromorpha</taxon>
        <taxon>Haplosclerida</taxon>
        <taxon>Niphatidae</taxon>
        <taxon>Amphimedon</taxon>
    </lineage>
</organism>
<evidence type="ECO:0000256" key="1">
    <source>
        <dbReference type="SAM" id="MobiDB-lite"/>
    </source>
</evidence>
<dbReference type="InParanoid" id="A0A1X7VBG9"/>
<reference evidence="2" key="1">
    <citation type="submission" date="2017-05" db="UniProtKB">
        <authorList>
            <consortium name="EnsemblMetazoa"/>
        </authorList>
    </citation>
    <scope>IDENTIFICATION</scope>
</reference>
<feature type="compositionally biased region" description="Polar residues" evidence="1">
    <location>
        <begin position="1"/>
        <end position="10"/>
    </location>
</feature>
<protein>
    <submittedName>
        <fullName evidence="2">Uncharacterized protein</fullName>
    </submittedName>
</protein>
<name>A0A1X7VBG9_AMPQE</name>
<proteinExistence type="predicted"/>
<accession>A0A1X7VBG9</accession>
<sequence>LPLLVQQSSAGAGGITGVTARAPPEGTSRAFPERLPEPLHERKPESLQEKLLEPLQEGLPEPLHEGLQLNLLQEGKWDLLHLPLFLFQPDQGLVIYSYYKENDTYMHKVCKLEVL</sequence>
<feature type="region of interest" description="Disordered" evidence="1">
    <location>
        <begin position="1"/>
        <end position="46"/>
    </location>
</feature>
<dbReference type="EnsemblMetazoa" id="Aqu2.1.37371_001">
    <property type="protein sequence ID" value="Aqu2.1.37371_001"/>
    <property type="gene ID" value="Aqu2.1.37371"/>
</dbReference>